<dbReference type="Gene3D" id="2.60.120.10">
    <property type="entry name" value="Jelly Rolls"/>
    <property type="match status" value="1"/>
</dbReference>
<dbReference type="Proteomes" id="UP001223072">
    <property type="component" value="Unassembled WGS sequence"/>
</dbReference>
<comment type="caution">
    <text evidence="2">The sequence shown here is derived from an EMBL/GenBank/DDBJ whole genome shotgun (WGS) entry which is preliminary data.</text>
</comment>
<reference evidence="2 3" key="1">
    <citation type="submission" date="2023-07" db="EMBL/GenBank/DDBJ databases">
        <title>Comparative genomics of wheat-associated soil bacteria to identify genetic determinants of phenazine resistance.</title>
        <authorList>
            <person name="Mouncey N."/>
        </authorList>
    </citation>
    <scope>NUCLEOTIDE SEQUENCE [LARGE SCALE GENOMIC DNA]</scope>
    <source>
        <strain evidence="2 3">W2I16</strain>
    </source>
</reference>
<accession>A0ABU0RNA3</accession>
<evidence type="ECO:0000313" key="2">
    <source>
        <dbReference type="EMBL" id="MDQ0933476.1"/>
    </source>
</evidence>
<organism evidence="2 3">
    <name type="scientific">Streptomyces turgidiscabies</name>
    <dbReference type="NCBI Taxonomy" id="85558"/>
    <lineage>
        <taxon>Bacteria</taxon>
        <taxon>Bacillati</taxon>
        <taxon>Actinomycetota</taxon>
        <taxon>Actinomycetes</taxon>
        <taxon>Kitasatosporales</taxon>
        <taxon>Streptomycetaceae</taxon>
        <taxon>Streptomyces</taxon>
    </lineage>
</organism>
<sequence>MPVIHHTESRRTETPNAVMTTLASPTLGGAGMALWRVDMRPGATGPLHTFAAEQVWTVLDGGATLELDGEKHVLVPGDTVVMPAEVPRRVQADPEVGFAAMVAAPPGAAASAPGGTEKSVPAWTV</sequence>
<evidence type="ECO:0000313" key="3">
    <source>
        <dbReference type="Proteomes" id="UP001223072"/>
    </source>
</evidence>
<name>A0ABU0RNA3_9ACTN</name>
<dbReference type="Pfam" id="PF07883">
    <property type="entry name" value="Cupin_2"/>
    <property type="match status" value="1"/>
</dbReference>
<dbReference type="InterPro" id="IPR013096">
    <property type="entry name" value="Cupin_2"/>
</dbReference>
<feature type="domain" description="Cupin type-2" evidence="1">
    <location>
        <begin position="36"/>
        <end position="92"/>
    </location>
</feature>
<proteinExistence type="predicted"/>
<keyword evidence="3" id="KW-1185">Reference proteome</keyword>
<protein>
    <submittedName>
        <fullName evidence="2">Quercetin dioxygenase-like cupin family protein</fullName>
    </submittedName>
</protein>
<evidence type="ECO:0000259" key="1">
    <source>
        <dbReference type="Pfam" id="PF07883"/>
    </source>
</evidence>
<dbReference type="InterPro" id="IPR011051">
    <property type="entry name" value="RmlC_Cupin_sf"/>
</dbReference>
<dbReference type="RefSeq" id="WP_307627271.1">
    <property type="nucleotide sequence ID" value="NZ_JAUSZS010000004.1"/>
</dbReference>
<dbReference type="InterPro" id="IPR014710">
    <property type="entry name" value="RmlC-like_jellyroll"/>
</dbReference>
<dbReference type="SUPFAM" id="SSF51182">
    <property type="entry name" value="RmlC-like cupins"/>
    <property type="match status" value="1"/>
</dbReference>
<dbReference type="EMBL" id="JAUSZS010000004">
    <property type="protein sequence ID" value="MDQ0933476.1"/>
    <property type="molecule type" value="Genomic_DNA"/>
</dbReference>
<gene>
    <name evidence="2" type="ORF">QFZ49_003416</name>
</gene>